<protein>
    <submittedName>
        <fullName evidence="3">Peptidase M15</fullName>
    </submittedName>
</protein>
<evidence type="ECO:0000259" key="2">
    <source>
        <dbReference type="Pfam" id="PF08291"/>
    </source>
</evidence>
<dbReference type="AlphaFoldDB" id="A0A1N6F7M1"/>
<name>A0A1N6F7M1_9FLAO</name>
<dbReference type="InterPro" id="IPR009045">
    <property type="entry name" value="Zn_M74/Hedgehog-like"/>
</dbReference>
<dbReference type="RefSeq" id="WP_074233836.1">
    <property type="nucleotide sequence ID" value="NZ_FSRK01000001.1"/>
</dbReference>
<reference evidence="4" key="1">
    <citation type="submission" date="2016-11" db="EMBL/GenBank/DDBJ databases">
        <authorList>
            <person name="Varghese N."/>
            <person name="Submissions S."/>
        </authorList>
    </citation>
    <scope>NUCLEOTIDE SEQUENCE [LARGE SCALE GENOMIC DNA]</scope>
    <source>
        <strain evidence="4">DSM 27623</strain>
    </source>
</reference>
<evidence type="ECO:0000256" key="1">
    <source>
        <dbReference type="SAM" id="MobiDB-lite"/>
    </source>
</evidence>
<gene>
    <name evidence="3" type="ORF">SAMN05444409_1106</name>
</gene>
<dbReference type="STRING" id="1416779.SAMN05444409_1106"/>
<feature type="region of interest" description="Disordered" evidence="1">
    <location>
        <begin position="633"/>
        <end position="662"/>
    </location>
</feature>
<evidence type="ECO:0000313" key="4">
    <source>
        <dbReference type="Proteomes" id="UP000185207"/>
    </source>
</evidence>
<dbReference type="Gene3D" id="3.30.1380.10">
    <property type="match status" value="1"/>
</dbReference>
<feature type="region of interest" description="Disordered" evidence="1">
    <location>
        <begin position="243"/>
        <end position="270"/>
    </location>
</feature>
<dbReference type="SUPFAM" id="SSF55166">
    <property type="entry name" value="Hedgehog/DD-peptidase"/>
    <property type="match status" value="1"/>
</dbReference>
<dbReference type="EMBL" id="FSRK01000001">
    <property type="protein sequence ID" value="SIN91275.1"/>
    <property type="molecule type" value="Genomic_DNA"/>
</dbReference>
<keyword evidence="4" id="KW-1185">Reference proteome</keyword>
<proteinExistence type="predicted"/>
<accession>A0A1N6F7M1</accession>
<dbReference type="Pfam" id="PF08291">
    <property type="entry name" value="Peptidase_M15_3"/>
    <property type="match status" value="1"/>
</dbReference>
<dbReference type="InterPro" id="IPR013230">
    <property type="entry name" value="Peptidase_M15A_C"/>
</dbReference>
<feature type="compositionally biased region" description="Basic and acidic residues" evidence="1">
    <location>
        <begin position="633"/>
        <end position="644"/>
    </location>
</feature>
<feature type="domain" description="Peptidase M15A C-terminal" evidence="2">
    <location>
        <begin position="668"/>
        <end position="786"/>
    </location>
</feature>
<organism evidence="3 4">
    <name type="scientific">Epilithonimonas zeae</name>
    <dbReference type="NCBI Taxonomy" id="1416779"/>
    <lineage>
        <taxon>Bacteria</taxon>
        <taxon>Pseudomonadati</taxon>
        <taxon>Bacteroidota</taxon>
        <taxon>Flavobacteriia</taxon>
        <taxon>Flavobacteriales</taxon>
        <taxon>Weeksellaceae</taxon>
        <taxon>Chryseobacterium group</taxon>
        <taxon>Epilithonimonas</taxon>
    </lineage>
</organism>
<dbReference type="Proteomes" id="UP000185207">
    <property type="component" value="Unassembled WGS sequence"/>
</dbReference>
<evidence type="ECO:0000313" key="3">
    <source>
        <dbReference type="EMBL" id="SIN91275.1"/>
    </source>
</evidence>
<sequence>MATIIGNQNPKVGETNFYEIRIFSSLPFFNPGSKYEWYLFKKQKNGNWIDITKNGTPKTGTKVDYTFFEPVAGDLFEIRIFEIKQALPPSAQSTKTLYGKLEVKPTASKIGQIDKVVLFNRGKKDVNKANYRDTLIAQAFCTGLFGQEIEFQLWEDDAPGEGHNPEINKNNKIPRVYKAIVNEKGIAEAKISLSADEKVMRQIANKYLMKGDKDEGANHEYYVTATHLGKGEKASQVNVNVANPDYKPKPKENTPKFPATPASKTQKQPDTKGKIIDAYFVDANEKKLTKVKIGDKIRVRVDSQNLKGKHIQYVVWEYDSITSHDEVYRSAKIRVDYDSIVTSGFTLNNNVFSKGMSGVWGDSDNEKQNYFIEVIPLEISGESKKFGVDSDGLMEVEKLKSPAVVDKNNKQDTKAKCICQEQYKDLVWGGAVSCEFRKKVVQICLELWGEDRKMQMANGLMAVMNVETAGSFKAHQIMGKSLQDVNSITKDDFWLYKKDKNGKIISKSSRAVGLIQFTQAALQAIGEFKSGTGFDKLHELKLKLAKMGEVNQLDYVKKYFEDSKSKIKSPEDIYLHVFAPKGVGKADDFVLYESGTEEYRQNASVDTKSTGEHKNDKKIQRSEILERYHNSVKEGENNKPKEFKCSTTKAAPVAKTPETPKEGMLSVHLSLAQAIKSDTAKKNGLDNKPSAAEKENLKQLGINIYDKIYDKFNGNVRLTSVFRSEAVNKKVGGSSTSQHRFGQALDIQGTNGITNKQIFKYVKDNLTYHQIIWEYGTKSEPNWVHVGYKPSGNKKINTRATRVNGKTKYITFDLAI</sequence>
<dbReference type="OrthoDB" id="1183903at2"/>